<evidence type="ECO:0000313" key="5">
    <source>
        <dbReference type="EMBL" id="UWD34044.1"/>
    </source>
</evidence>
<name>A0ABY5TYD0_9BACT</name>
<proteinExistence type="inferred from homology"/>
<keyword evidence="2" id="KW-0238">DNA-binding</keyword>
<dbReference type="InterPro" id="IPR050090">
    <property type="entry name" value="Tyrosine_recombinase_XerCD"/>
</dbReference>
<sequence>MNVAQYIKKLELLNYSKDTIRMYKWILESSLKVEELPFEEIIKRIIRDELKASSQTFHKKVFQSYLKFCKRYDEIEIVKELQEKRENKNTFREVLTREEIIEKTELTGYLKEDTFRTIIRFIFETGIRISEVNKITQDDKKLYVMGKGNKRREIFFNPETYSNLLKFKWMYKKEINIQAIRRKIKALFGDKYACHSLRRSFATHMFKNNADPKIIMKLLGHNDINTTFRYLQKSRDEELETYKKLFFQY</sequence>
<comment type="similarity">
    <text evidence="1">Belongs to the 'phage' integrase family.</text>
</comment>
<dbReference type="Pfam" id="PF00589">
    <property type="entry name" value="Phage_integrase"/>
    <property type="match status" value="1"/>
</dbReference>
<dbReference type="RefSeq" id="WP_027123069.1">
    <property type="nucleotide sequence ID" value="NZ_CP103423.1"/>
</dbReference>
<evidence type="ECO:0000313" key="6">
    <source>
        <dbReference type="Proteomes" id="UP001058364"/>
    </source>
</evidence>
<dbReference type="EMBL" id="CP103423">
    <property type="protein sequence ID" value="UWD34044.1"/>
    <property type="molecule type" value="Genomic_DNA"/>
</dbReference>
<dbReference type="Proteomes" id="UP001058364">
    <property type="component" value="Chromosome"/>
</dbReference>
<reference evidence="5" key="1">
    <citation type="submission" date="2022-08" db="EMBL/GenBank/DDBJ databases">
        <title>Complete genome sequence of Mycoplasma molare type strain H 542.</title>
        <authorList>
            <person name="Spergser J."/>
        </authorList>
    </citation>
    <scope>NUCLEOTIDE SEQUENCE</scope>
    <source>
        <strain evidence="5">H 542</strain>
    </source>
</reference>
<dbReference type="PROSITE" id="PS51898">
    <property type="entry name" value="TYR_RECOMBINASE"/>
    <property type="match status" value="1"/>
</dbReference>
<protein>
    <submittedName>
        <fullName evidence="5">Tyrosine-type recombinase/integrase</fullName>
    </submittedName>
</protein>
<dbReference type="PANTHER" id="PTHR30349">
    <property type="entry name" value="PHAGE INTEGRASE-RELATED"/>
    <property type="match status" value="1"/>
</dbReference>
<dbReference type="SUPFAM" id="SSF56349">
    <property type="entry name" value="DNA breaking-rejoining enzymes"/>
    <property type="match status" value="1"/>
</dbReference>
<dbReference type="Gene3D" id="1.10.443.10">
    <property type="entry name" value="Intergrase catalytic core"/>
    <property type="match status" value="1"/>
</dbReference>
<organism evidence="5 6">
    <name type="scientific">Mesomycoplasma molare</name>
    <dbReference type="NCBI Taxonomy" id="171288"/>
    <lineage>
        <taxon>Bacteria</taxon>
        <taxon>Bacillati</taxon>
        <taxon>Mycoplasmatota</taxon>
        <taxon>Mycoplasmoidales</taxon>
        <taxon>Metamycoplasmataceae</taxon>
        <taxon>Mesomycoplasma</taxon>
    </lineage>
</organism>
<dbReference type="InterPro" id="IPR011010">
    <property type="entry name" value="DNA_brk_join_enz"/>
</dbReference>
<accession>A0ABY5TYD0</accession>
<evidence type="ECO:0000256" key="1">
    <source>
        <dbReference type="ARBA" id="ARBA00008857"/>
    </source>
</evidence>
<keyword evidence="6" id="KW-1185">Reference proteome</keyword>
<gene>
    <name evidence="5" type="ORF">NX772_02975</name>
</gene>
<evidence type="ECO:0000256" key="2">
    <source>
        <dbReference type="ARBA" id="ARBA00023125"/>
    </source>
</evidence>
<dbReference type="InterPro" id="IPR002104">
    <property type="entry name" value="Integrase_catalytic"/>
</dbReference>
<dbReference type="InterPro" id="IPR013762">
    <property type="entry name" value="Integrase-like_cat_sf"/>
</dbReference>
<evidence type="ECO:0000256" key="3">
    <source>
        <dbReference type="ARBA" id="ARBA00023172"/>
    </source>
</evidence>
<keyword evidence="3" id="KW-0233">DNA recombination</keyword>
<dbReference type="PANTHER" id="PTHR30349:SF41">
    <property type="entry name" value="INTEGRASE_RECOMBINASE PROTEIN MJ0367-RELATED"/>
    <property type="match status" value="1"/>
</dbReference>
<feature type="domain" description="Tyr recombinase" evidence="4">
    <location>
        <begin position="90"/>
        <end position="243"/>
    </location>
</feature>
<evidence type="ECO:0000259" key="4">
    <source>
        <dbReference type="PROSITE" id="PS51898"/>
    </source>
</evidence>